<proteinExistence type="predicted"/>
<evidence type="ECO:0000313" key="2">
    <source>
        <dbReference type="WBParaSite" id="RSKR_0000154900.1"/>
    </source>
</evidence>
<dbReference type="Proteomes" id="UP000095286">
    <property type="component" value="Unplaced"/>
</dbReference>
<sequence length="567" mass="64661">MSTGNGVVHKLVSEDPQKLINIGALIGLHRTLCFTVDESENGTLSLDKNNRGTKMLPMHSLTLIRLEHQYPVTSTYRFAIPEVDTDCKCQCDHRNNVCTERIHPFDKCAGNSGDTSCYKTFFGNKVVNGCEEGQHSSNVCCELSFSPYRNVTYTAVQLGAPRLYAIFKYFLYRKNKDGEWDYSENKVLTLPMNGDLVDDNLGHQDLLKLKIGSQGPLHNFLMPGMYFVENKVNGDSKGQELRQQELNDIESSDMDKLGWYRENTRKFEVVKGLRKIQNQHRVTVENCVEQKYKSILEAEYYVNKKSNEDSKYYIGDTINKKYKWIESATLLTRHVSLTHKEGINIKIHLVVNLTDDKSNHNRVTFVHFPSDIEDFSGEIVTDENSNYYFNVTVYNGTGFISASIKKGLSESDEDVSKFVVPINEVNPVNKTMHIPLNIDLDVIKGENLICLRATKSKFRRGKNVCRIVEYKLLPLKDNTLSQGVVGGQSNCPECNKKIVNDFVKYLNPGEWYKNAKTWDERALILGTLAFYTALAICLILLLRTCLPVFKGLFSLMKWLFQPCCKSK</sequence>
<accession>A0AC35TKC9</accession>
<evidence type="ECO:0000313" key="1">
    <source>
        <dbReference type="Proteomes" id="UP000095286"/>
    </source>
</evidence>
<reference evidence="2" key="1">
    <citation type="submission" date="2016-11" db="UniProtKB">
        <authorList>
            <consortium name="WormBaseParasite"/>
        </authorList>
    </citation>
    <scope>IDENTIFICATION</scope>
    <source>
        <strain evidence="2">KR3021</strain>
    </source>
</reference>
<dbReference type="WBParaSite" id="RSKR_0000154900.1">
    <property type="protein sequence ID" value="RSKR_0000154900.1"/>
    <property type="gene ID" value="RSKR_0000154900"/>
</dbReference>
<name>A0AC35TKC9_9BILA</name>
<organism evidence="1 2">
    <name type="scientific">Rhabditophanes sp. KR3021</name>
    <dbReference type="NCBI Taxonomy" id="114890"/>
    <lineage>
        <taxon>Eukaryota</taxon>
        <taxon>Metazoa</taxon>
        <taxon>Ecdysozoa</taxon>
        <taxon>Nematoda</taxon>
        <taxon>Chromadorea</taxon>
        <taxon>Rhabditida</taxon>
        <taxon>Tylenchina</taxon>
        <taxon>Panagrolaimomorpha</taxon>
        <taxon>Strongyloidoidea</taxon>
        <taxon>Alloionematidae</taxon>
        <taxon>Rhabditophanes</taxon>
    </lineage>
</organism>
<protein>
    <submittedName>
        <fullName evidence="2">HAP2-GCS1 domain-containing protein</fullName>
    </submittedName>
</protein>